<feature type="coiled-coil region" evidence="1">
    <location>
        <begin position="604"/>
        <end position="770"/>
    </location>
</feature>
<protein>
    <recommendedName>
        <fullName evidence="5">Leucine-rich repeat-containing protein DDB_G0290503</fullName>
    </recommendedName>
</protein>
<evidence type="ECO:0000256" key="1">
    <source>
        <dbReference type="SAM" id="Coils"/>
    </source>
</evidence>
<feature type="coiled-coil region" evidence="1">
    <location>
        <begin position="272"/>
        <end position="299"/>
    </location>
</feature>
<keyword evidence="4" id="KW-1185">Reference proteome</keyword>
<feature type="region of interest" description="Disordered" evidence="2">
    <location>
        <begin position="1"/>
        <end position="26"/>
    </location>
</feature>
<evidence type="ECO:0000313" key="4">
    <source>
        <dbReference type="Proteomes" id="UP001566132"/>
    </source>
</evidence>
<keyword evidence="1" id="KW-0175">Coiled coil</keyword>
<accession>A0ABD1EU75</accession>
<feature type="coiled-coil region" evidence="1">
    <location>
        <begin position="821"/>
        <end position="967"/>
    </location>
</feature>
<feature type="coiled-coil region" evidence="1">
    <location>
        <begin position="470"/>
        <end position="542"/>
    </location>
</feature>
<name>A0ABD1EU75_HYPHA</name>
<evidence type="ECO:0000313" key="3">
    <source>
        <dbReference type="EMBL" id="KAL1502350.1"/>
    </source>
</evidence>
<reference evidence="3 4" key="1">
    <citation type="submission" date="2024-05" db="EMBL/GenBank/DDBJ databases">
        <title>Genetic variation in Jamaican populations of the coffee berry borer (Hypothenemus hampei).</title>
        <authorList>
            <person name="Errbii M."/>
            <person name="Myrie A."/>
        </authorList>
    </citation>
    <scope>NUCLEOTIDE SEQUENCE [LARGE SCALE GENOMIC DNA]</scope>
    <source>
        <strain evidence="3">JA-Hopewell-2020-01-JO</strain>
        <tissue evidence="3">Whole body</tissue>
    </source>
</reference>
<dbReference type="Proteomes" id="UP001566132">
    <property type="component" value="Unassembled WGS sequence"/>
</dbReference>
<feature type="coiled-coil region" evidence="1">
    <location>
        <begin position="1039"/>
        <end position="1390"/>
    </location>
</feature>
<evidence type="ECO:0008006" key="5">
    <source>
        <dbReference type="Google" id="ProtNLM"/>
    </source>
</evidence>
<feature type="coiled-coil region" evidence="1">
    <location>
        <begin position="324"/>
        <end position="358"/>
    </location>
</feature>
<sequence length="1434" mass="168565">MNNMKSNNGPSITNQMAGTASQENPIPFSLQNMPNSANIKIQKSSNIFSLLVRKARRKKINKIDGIKNLHVSSQNLSASSMMSLTTHIEKDVDIYSQNCDKKVAQNQEMLWENHEIRNETDMSNHLDVSSNKTNKDLLGLKNSQSGNTFEDNMAHTNFKNIEEVDFTNIQDETVLTSFMSFTKPTINVTQVDALEYLQELTKRFQESEKHITDLLIKYITDPNVQEDLKNTVSNYAKLQWEAERRSCTMANNIWMQQLEVSKTQEKILHNTLQTLMKQNRQLQIEKESLYRKYEKANKYLKGFSDYKGKYQESNSQFDSILRHNEKLQTKLETIFKKIESLEGELDIFQKQNDYMEEQVKHSTIKMQNMTAIFHKMKTDYEIEQISLNIRLETQEQVLKEAFDIGNSLLEDVNNLRKEPKDVILGISESTFKIRSNSLNNLLQLCRTCLNELSTEILNLYSENSLKDKDLINLKDANNNLQENLKTKNAEIEKISENLEQHSMVLNEKFLLEQRCKKLESEVEAVEGKMEKLKAEYEVERNNLWQGFMENNKFLKDLEEKDNMIEQTKLFMANVASENYSLRNEIIALNNLIKETGAGDMISEIKKKHQELELIKTDLDKLKSENTQLRIQIENARNEHIAINTSQEMTYKTLQRQMKELERLNEDNQNLRQKAEIEHQTVLSLQNERMKYLQEKSILKSIIQHLRGELIKVRQLEDNLANATKEASKLNLVTEYNKHEAVKLKQALVNKDSIIEELRQSLHKLNELQIKNSQEKLILCQELNEVCQLKEKLSDVLNTEVKKNAELGQSKEAIVKSVNSQMQRIEEQHRNERVAMRSLLNDMKNVTDEKDNALKEKYKLELDTKQLKANIKEYDEKYNIAIKEIAMNSDEVKELRKELERYEKRHKESKEHLENESMKYDSNIKQLKKLIDQLRNDKKELEKSNEYLKNVSDKLRKELDEMRQVEKLTSDNMKSLRKDQDEMKQLLTDQTQMTRDLLKEKEKYSDEKYELINEKNILIKETKYLNALIDKVTTDLEKSIQTAEDKESMYKEELQEAKKIILSYGKDIQDLKQLIELKEKQIEELKDIGKIEEIYEKRMNRLKEEMQQVEKECIHLRQTNEDLDKQLSDLREEYSKVQNQLVHFQKETEILESQLKFVLDQKDEDYIFFKKRIEKISKTRDELEEQSEKEVTKLKDQLQEANNKLANEKIAYDTLAEIQKDVSGKFMKSIKDLVDEKNAKQEMMDKVIKMRVDLENVERENKELQEQKNSLTNKLKDSDNQKLMHAEENLRLQEKCVKLENEIKKIQTDCGPCSEPINNKCDENLQVVNDKLQNDLDTHLCTIHKLRMEIAEFKKQLTLFEIERSEIALRLHETEKKLETEKILAEQLKNTQKLLLAAVIQLRDDGKVAPVDCIHLLHMARSSDHLSPEATNTDN</sequence>
<comment type="caution">
    <text evidence="3">The sequence shown here is derived from an EMBL/GenBank/DDBJ whole genome shotgun (WGS) entry which is preliminary data.</text>
</comment>
<evidence type="ECO:0000256" key="2">
    <source>
        <dbReference type="SAM" id="MobiDB-lite"/>
    </source>
</evidence>
<gene>
    <name evidence="3" type="ORF">ABEB36_007503</name>
</gene>
<organism evidence="3 4">
    <name type="scientific">Hypothenemus hampei</name>
    <name type="common">Coffee berry borer</name>
    <dbReference type="NCBI Taxonomy" id="57062"/>
    <lineage>
        <taxon>Eukaryota</taxon>
        <taxon>Metazoa</taxon>
        <taxon>Ecdysozoa</taxon>
        <taxon>Arthropoda</taxon>
        <taxon>Hexapoda</taxon>
        <taxon>Insecta</taxon>
        <taxon>Pterygota</taxon>
        <taxon>Neoptera</taxon>
        <taxon>Endopterygota</taxon>
        <taxon>Coleoptera</taxon>
        <taxon>Polyphaga</taxon>
        <taxon>Cucujiformia</taxon>
        <taxon>Curculionidae</taxon>
        <taxon>Scolytinae</taxon>
        <taxon>Hypothenemus</taxon>
    </lineage>
</organism>
<proteinExistence type="predicted"/>
<dbReference type="EMBL" id="JBDJPC010000005">
    <property type="protein sequence ID" value="KAL1502350.1"/>
    <property type="molecule type" value="Genomic_DNA"/>
</dbReference>